<organism evidence="2 3">
    <name type="scientific">Plasmodium vivax</name>
    <name type="common">malaria parasite P. vivax</name>
    <dbReference type="NCBI Taxonomy" id="5855"/>
    <lineage>
        <taxon>Eukaryota</taxon>
        <taxon>Sar</taxon>
        <taxon>Alveolata</taxon>
        <taxon>Apicomplexa</taxon>
        <taxon>Aconoidasida</taxon>
        <taxon>Haemosporida</taxon>
        <taxon>Plasmodiidae</taxon>
        <taxon>Plasmodium</taxon>
        <taxon>Plasmodium (Plasmodium)</taxon>
    </lineage>
</organism>
<evidence type="ECO:0000256" key="1">
    <source>
        <dbReference type="SAM" id="MobiDB-lite"/>
    </source>
</evidence>
<dbReference type="EMBL" id="LT635623">
    <property type="protein sequence ID" value="VUZ97760.1"/>
    <property type="molecule type" value="Genomic_DNA"/>
</dbReference>
<feature type="region of interest" description="Disordered" evidence="1">
    <location>
        <begin position="1"/>
        <end position="49"/>
    </location>
</feature>
<feature type="region of interest" description="Disordered" evidence="1">
    <location>
        <begin position="281"/>
        <end position="330"/>
    </location>
</feature>
<keyword evidence="2" id="KW-0804">Transcription</keyword>
<feature type="compositionally biased region" description="Polar residues" evidence="1">
    <location>
        <begin position="233"/>
        <end position="243"/>
    </location>
</feature>
<dbReference type="Pfam" id="PF04801">
    <property type="entry name" value="RPC5"/>
    <property type="match status" value="2"/>
</dbReference>
<protein>
    <submittedName>
        <fullName evidence="2">DNA-directed RNA polymerase III subunit RPC5, putative</fullName>
    </submittedName>
</protein>
<feature type="compositionally biased region" description="Basic and acidic residues" evidence="1">
    <location>
        <begin position="360"/>
        <end position="371"/>
    </location>
</feature>
<reference evidence="3" key="1">
    <citation type="submission" date="2016-07" db="EMBL/GenBank/DDBJ databases">
        <authorList>
            <consortium name="Pathogen Informatics"/>
        </authorList>
    </citation>
    <scope>NUCLEOTIDE SEQUENCE [LARGE SCALE GENOMIC DNA]</scope>
</reference>
<feature type="region of interest" description="Disordered" evidence="1">
    <location>
        <begin position="200"/>
        <end position="243"/>
    </location>
</feature>
<evidence type="ECO:0000313" key="3">
    <source>
        <dbReference type="Proteomes" id="UP000220605"/>
    </source>
</evidence>
<sequence length="777" mass="89577">MPCMPPLRAPQTPTTQNNMDEDLKELSNYKYEEESDDNSRTSNSEDDDEIEEEIDIYLNNINENNLNSINTYLIQYPLRPKYRPYNYTNNIQKIYACKNYSKLKQIKSKCNTNEETYIFEYKLHEYMKEEDSHDSITIYRDSENERNVSRLISTSVLCEYITNCVCLFQYNEIKKKKEIYMVPLKHIYQFKPCHDTIKLGTDVEGESKPSEQPAQANSAKESAEQGEGKKYPSETNQPATTADHQWTSIVNIYEPDSLEAHEMLELFTNVSNKRDILSCRDDAGGSSTVNDNPASGNPASGNPASGNPASGNSVSGNSLGESPNGEAPQIRFHNDGQLYLNHMCKNAKEDNTSHLPSDGNVKDRKAKDSSRHGSSAMQRNEEDVSNSLNMLYFFSLNLDEQILKIMRLKNVQKFGEIQKIIKKNIDQEILLNTVQKYCVNVLGLWIIKSKYLYKFLKGKEPKGEGEKKDKQGENFSYVDYKIRVRDLLLVIIFKQVEPILLKHVYDIRVGKKGPNDARRGGENDKRSDGDSNNHPSRNADPDGDSKKINSSTSILMENFEKATNLPNNALSEMFLPLCEYKYTGYFFKHKMDEEFVNNHTQLCLSINEKWKKKMVKIAKIIQTYKNSKIIINDYKLDIRTLEKNITDVLHNNCIHFDDIYNRIRKDAKNTSIDLPLFMKALNNIALQINNIWFLRIENQSEFNKCRNAVINIFQTNHNSVFSKNEIVKHVEMFIQSSLTIPDIYFRNILKEFCVQRNGVYLFKGNDQLREGEAARCA</sequence>
<gene>
    <name evidence="2" type="ORF">PVP01_1248100</name>
</gene>
<feature type="compositionally biased region" description="Polar residues" evidence="1">
    <location>
        <begin position="210"/>
        <end position="220"/>
    </location>
</feature>
<dbReference type="PANTHER" id="PTHR12069">
    <property type="entry name" value="DNA-DIRECTED RNA POLYMERASES III 80 KDA POLYPEPTIDE RNA POLYMERASE III SUBUNIT 5"/>
    <property type="match status" value="1"/>
</dbReference>
<dbReference type="InterPro" id="IPR006886">
    <property type="entry name" value="RNA_pol_III_Rpc5"/>
</dbReference>
<feature type="compositionally biased region" description="Basic and acidic residues" evidence="1">
    <location>
        <begin position="221"/>
        <end position="232"/>
    </location>
</feature>
<dbReference type="GO" id="GO:0005666">
    <property type="term" value="C:RNA polymerase III complex"/>
    <property type="evidence" value="ECO:0007669"/>
    <property type="project" value="TreeGrafter"/>
</dbReference>
<name>A0A565A1K4_PLAVI</name>
<feature type="region of interest" description="Disordered" evidence="1">
    <location>
        <begin position="512"/>
        <end position="547"/>
    </location>
</feature>
<dbReference type="VEuPathDB" id="PlasmoDB:PVX_117525"/>
<dbReference type="VEuPathDB" id="PlasmoDB:PVW1_120062900"/>
<evidence type="ECO:0000313" key="2">
    <source>
        <dbReference type="EMBL" id="VUZ97760.1"/>
    </source>
</evidence>
<dbReference type="VEuPathDB" id="PlasmoDB:PVPAM_120053300"/>
<dbReference type="Proteomes" id="UP000220605">
    <property type="component" value="Chromosome 12"/>
</dbReference>
<proteinExistence type="predicted"/>
<feature type="compositionally biased region" description="Polar residues" evidence="1">
    <location>
        <begin position="285"/>
        <end position="321"/>
    </location>
</feature>
<accession>A0A565A1K4</accession>
<dbReference type="PANTHER" id="PTHR12069:SF0">
    <property type="entry name" value="DNA-DIRECTED RNA POLYMERASE III SUBUNIT RPC5"/>
    <property type="match status" value="1"/>
</dbReference>
<feature type="region of interest" description="Disordered" evidence="1">
    <location>
        <begin position="349"/>
        <end position="381"/>
    </location>
</feature>
<dbReference type="GO" id="GO:0042797">
    <property type="term" value="P:tRNA transcription by RNA polymerase III"/>
    <property type="evidence" value="ECO:0007669"/>
    <property type="project" value="TreeGrafter"/>
</dbReference>
<dbReference type="AlphaFoldDB" id="A0A565A1K4"/>
<keyword evidence="2" id="KW-0240">DNA-directed RNA polymerase</keyword>
<dbReference type="OrthoDB" id="340681at2759"/>
<dbReference type="VEuPathDB" id="PlasmoDB:PVP01_1248100"/>